<dbReference type="Pfam" id="PF00534">
    <property type="entry name" value="Glycos_transf_1"/>
    <property type="match status" value="1"/>
</dbReference>
<dbReference type="InterPro" id="IPR022623">
    <property type="entry name" value="Glyco_trans_4"/>
</dbReference>
<evidence type="ECO:0000256" key="1">
    <source>
        <dbReference type="ARBA" id="ARBA00022679"/>
    </source>
</evidence>
<dbReference type="RefSeq" id="WP_105514887.1">
    <property type="nucleotide sequence ID" value="NZ_PVEP01000004.1"/>
</dbReference>
<dbReference type="OrthoDB" id="9793726at2"/>
<dbReference type="Proteomes" id="UP000238338">
    <property type="component" value="Unassembled WGS sequence"/>
</dbReference>
<reference evidence="4 5" key="1">
    <citation type="submission" date="2018-02" db="EMBL/GenBank/DDBJ databases">
        <title>Genomic Encyclopedia of Archaeal and Bacterial Type Strains, Phase II (KMG-II): from individual species to whole genera.</title>
        <authorList>
            <person name="Goeker M."/>
        </authorList>
    </citation>
    <scope>NUCLEOTIDE SEQUENCE [LARGE SCALE GENOMIC DNA]</scope>
    <source>
        <strain evidence="4 5">DSM 18921</strain>
    </source>
</reference>
<feature type="domain" description="Glycosyl transferase family 1" evidence="2">
    <location>
        <begin position="209"/>
        <end position="379"/>
    </location>
</feature>
<protein>
    <submittedName>
        <fullName evidence="4">Glycosyltransferase involved in cell wall biosynthesis</fullName>
    </submittedName>
</protein>
<gene>
    <name evidence="4" type="ORF">LX70_02297</name>
</gene>
<proteinExistence type="predicted"/>
<dbReference type="SUPFAM" id="SSF53756">
    <property type="entry name" value="UDP-Glycosyltransferase/glycogen phosphorylase"/>
    <property type="match status" value="1"/>
</dbReference>
<dbReference type="Pfam" id="PF12000">
    <property type="entry name" value="Glyco_trans_4_3"/>
    <property type="match status" value="1"/>
</dbReference>
<dbReference type="GO" id="GO:0009103">
    <property type="term" value="P:lipopolysaccharide biosynthetic process"/>
    <property type="evidence" value="ECO:0007669"/>
    <property type="project" value="TreeGrafter"/>
</dbReference>
<dbReference type="AlphaFoldDB" id="A0A2S8S7G2"/>
<sequence length="405" mass="44558">MKILFVHQNFPGQFPHLAPALAARGHEVRALTAERNARKSPVPVFRYRNPPETTVEGAGRVYAEMSGRGLIAARAADQITAKTGFVPDVVFGHGGWGETLFLRDVWPNARHLTYAEFFYAATGRDTGFDPEFTQPGLMPKIAVTARKAHVLQAIADADAALSPTEWQASTFPAEWRPKISVIHDGIDTLRLIPNPGAKVQLADGTRLSHGDEVLTYVSRNLEPYRGFHIFMRALPAVLRARPKAHVVIIGGDGQSYGARPKGDKSWKQTFLDEVADGLDLSRVHFTGQVPYPQFIALMQISRVHAYLTYPFVLSWSLLEAMSMGAMVIGSRTPPVEEVIRDGENGRLVDFFDVAGWSTALTDALCDPEAAAPLRKAARETVVTRYDLRSNCLPRLVDFVESGQGA</sequence>
<keyword evidence="5" id="KW-1185">Reference proteome</keyword>
<dbReference type="InterPro" id="IPR001296">
    <property type="entry name" value="Glyco_trans_1"/>
</dbReference>
<comment type="caution">
    <text evidence="4">The sequence shown here is derived from an EMBL/GenBank/DDBJ whole genome shotgun (WGS) entry which is preliminary data.</text>
</comment>
<dbReference type="EMBL" id="PVEP01000004">
    <property type="protein sequence ID" value="PQV56724.1"/>
    <property type="molecule type" value="Genomic_DNA"/>
</dbReference>
<name>A0A2S8S7G2_9RHOB</name>
<accession>A0A2S8S7G2</accession>
<evidence type="ECO:0000259" key="2">
    <source>
        <dbReference type="Pfam" id="PF00534"/>
    </source>
</evidence>
<evidence type="ECO:0000313" key="4">
    <source>
        <dbReference type="EMBL" id="PQV56724.1"/>
    </source>
</evidence>
<dbReference type="PANTHER" id="PTHR46401:SF2">
    <property type="entry name" value="GLYCOSYLTRANSFERASE WBBK-RELATED"/>
    <property type="match status" value="1"/>
</dbReference>
<dbReference type="PANTHER" id="PTHR46401">
    <property type="entry name" value="GLYCOSYLTRANSFERASE WBBK-RELATED"/>
    <property type="match status" value="1"/>
</dbReference>
<dbReference type="GO" id="GO:0016757">
    <property type="term" value="F:glycosyltransferase activity"/>
    <property type="evidence" value="ECO:0007669"/>
    <property type="project" value="InterPro"/>
</dbReference>
<keyword evidence="1 4" id="KW-0808">Transferase</keyword>
<evidence type="ECO:0000313" key="5">
    <source>
        <dbReference type="Proteomes" id="UP000238338"/>
    </source>
</evidence>
<evidence type="ECO:0000259" key="3">
    <source>
        <dbReference type="Pfam" id="PF12000"/>
    </source>
</evidence>
<dbReference type="Gene3D" id="3.40.50.2000">
    <property type="entry name" value="Glycogen Phosphorylase B"/>
    <property type="match status" value="2"/>
</dbReference>
<feature type="domain" description="Glycosyl transferase family 4" evidence="3">
    <location>
        <begin position="24"/>
        <end position="189"/>
    </location>
</feature>
<organism evidence="4 5">
    <name type="scientific">Albidovulum denitrificans</name>
    <dbReference type="NCBI Taxonomy" id="404881"/>
    <lineage>
        <taxon>Bacteria</taxon>
        <taxon>Pseudomonadati</taxon>
        <taxon>Pseudomonadota</taxon>
        <taxon>Alphaproteobacteria</taxon>
        <taxon>Rhodobacterales</taxon>
        <taxon>Paracoccaceae</taxon>
        <taxon>Albidovulum</taxon>
    </lineage>
</organism>